<dbReference type="InterPro" id="IPR011010">
    <property type="entry name" value="DNA_brk_join_enz"/>
</dbReference>
<dbReference type="InterPro" id="IPR002104">
    <property type="entry name" value="Integrase_catalytic"/>
</dbReference>
<organism evidence="3 4">
    <name type="scientific">Thermodesulfovibrio aggregans</name>
    <dbReference type="NCBI Taxonomy" id="86166"/>
    <lineage>
        <taxon>Bacteria</taxon>
        <taxon>Pseudomonadati</taxon>
        <taxon>Nitrospirota</taxon>
        <taxon>Thermodesulfovibrionia</taxon>
        <taxon>Thermodesulfovibrionales</taxon>
        <taxon>Thermodesulfovibrionaceae</taxon>
        <taxon>Thermodesulfovibrio</taxon>
    </lineage>
</organism>
<dbReference type="Gene3D" id="1.10.443.10">
    <property type="entry name" value="Intergrase catalytic core"/>
    <property type="match status" value="1"/>
</dbReference>
<dbReference type="InterPro" id="IPR050090">
    <property type="entry name" value="Tyrosine_recombinase_XerCD"/>
</dbReference>
<gene>
    <name evidence="3" type="ORF">C0186_02725</name>
</gene>
<dbReference type="AlphaFoldDB" id="A0A2J6WNP6"/>
<dbReference type="PANTHER" id="PTHR30349">
    <property type="entry name" value="PHAGE INTEGRASE-RELATED"/>
    <property type="match status" value="1"/>
</dbReference>
<dbReference type="PANTHER" id="PTHR30349:SF64">
    <property type="entry name" value="PROPHAGE INTEGRASE INTD-RELATED"/>
    <property type="match status" value="1"/>
</dbReference>
<dbReference type="Proteomes" id="UP000242288">
    <property type="component" value="Unassembled WGS sequence"/>
</dbReference>
<sequence>MACHNKAHVYKGCRMGHGRRRDLEACKEVKFLQENNRRLRFLSKEECQTLINACDPHLRPIVICALNTGMRKSEFLNLKWDQVDLKHGFIFLDKTKNGERREIPINDTLRITFNGLLRRLDTPYVFYDPATGKPYQDVKRSFASACRRAKIQDFRFHDLRHTFASHLVMAGVDLTTVKELLGHKTLTMTLRYSHLHQAIKLKRWMCWIVCSDKNQLHKKCTIWRFSQMHKVCKLLKLFIMELRGVEPPTS</sequence>
<evidence type="ECO:0000313" key="4">
    <source>
        <dbReference type="Proteomes" id="UP000242288"/>
    </source>
</evidence>
<proteinExistence type="predicted"/>
<protein>
    <recommendedName>
        <fullName evidence="2">Tyr recombinase domain-containing protein</fullName>
    </recommendedName>
</protein>
<dbReference type="CDD" id="cd00796">
    <property type="entry name" value="INT_Rci_Hp1_C"/>
    <property type="match status" value="1"/>
</dbReference>
<evidence type="ECO:0000259" key="2">
    <source>
        <dbReference type="PROSITE" id="PS51898"/>
    </source>
</evidence>
<dbReference type="InterPro" id="IPR013762">
    <property type="entry name" value="Integrase-like_cat_sf"/>
</dbReference>
<dbReference type="GO" id="GO:0006310">
    <property type="term" value="P:DNA recombination"/>
    <property type="evidence" value="ECO:0007669"/>
    <property type="project" value="UniProtKB-KW"/>
</dbReference>
<dbReference type="SUPFAM" id="SSF56349">
    <property type="entry name" value="DNA breaking-rejoining enzymes"/>
    <property type="match status" value="1"/>
</dbReference>
<name>A0A2J6WNP6_9BACT</name>
<accession>A0A2J6WNP6</accession>
<feature type="domain" description="Tyr recombinase" evidence="2">
    <location>
        <begin position="37"/>
        <end position="205"/>
    </location>
</feature>
<comment type="caution">
    <text evidence="3">The sequence shown here is derived from an EMBL/GenBank/DDBJ whole genome shotgun (WGS) entry which is preliminary data.</text>
</comment>
<dbReference type="GO" id="GO:0003677">
    <property type="term" value="F:DNA binding"/>
    <property type="evidence" value="ECO:0007669"/>
    <property type="project" value="InterPro"/>
</dbReference>
<reference evidence="3 4" key="1">
    <citation type="submission" date="2018-01" db="EMBL/GenBank/DDBJ databases">
        <title>Metagenomic assembled genomes from two thermal pools in the Uzon Caldera, Kamchatka, Russia.</title>
        <authorList>
            <person name="Wilkins L."/>
            <person name="Ettinger C."/>
        </authorList>
    </citation>
    <scope>NUCLEOTIDE SEQUENCE [LARGE SCALE GENOMIC DNA]</scope>
    <source>
        <strain evidence="3">ZAV-04</strain>
    </source>
</reference>
<dbReference type="PROSITE" id="PS51898">
    <property type="entry name" value="TYR_RECOMBINASE"/>
    <property type="match status" value="1"/>
</dbReference>
<dbReference type="EMBL" id="PNIO01000021">
    <property type="protein sequence ID" value="PMP71869.1"/>
    <property type="molecule type" value="Genomic_DNA"/>
</dbReference>
<evidence type="ECO:0000313" key="3">
    <source>
        <dbReference type="EMBL" id="PMP71869.1"/>
    </source>
</evidence>
<dbReference type="Pfam" id="PF00589">
    <property type="entry name" value="Phage_integrase"/>
    <property type="match status" value="1"/>
</dbReference>
<keyword evidence="1" id="KW-0233">DNA recombination</keyword>
<dbReference type="GO" id="GO:0015074">
    <property type="term" value="P:DNA integration"/>
    <property type="evidence" value="ECO:0007669"/>
    <property type="project" value="InterPro"/>
</dbReference>
<evidence type="ECO:0000256" key="1">
    <source>
        <dbReference type="ARBA" id="ARBA00023172"/>
    </source>
</evidence>